<comment type="subcellular location">
    <subcellularLocation>
        <location evidence="4">Endoplasmic reticulum membrane</location>
        <topology evidence="4">Peripheral membrane protein</topology>
    </subcellularLocation>
    <subcellularLocation>
        <location evidence="3">Microsome membrane</location>
        <topology evidence="3">Peripheral membrane protein</topology>
    </subcellularLocation>
</comment>
<accession>A0A1B0CVT3</accession>
<dbReference type="GO" id="GO:0020037">
    <property type="term" value="F:heme binding"/>
    <property type="evidence" value="ECO:0007669"/>
    <property type="project" value="InterPro"/>
</dbReference>
<dbReference type="VEuPathDB" id="VectorBase:LLOJ009118"/>
<proteinExistence type="inferred from homology"/>
<evidence type="ECO:0000256" key="3">
    <source>
        <dbReference type="ARBA" id="ARBA00004174"/>
    </source>
</evidence>
<keyword evidence="13" id="KW-0472">Membrane</keyword>
<keyword evidence="8" id="KW-0256">Endoplasmic reticulum</keyword>
<comment type="similarity">
    <text evidence="5 15">Belongs to the cytochrome P450 family.</text>
</comment>
<dbReference type="InterPro" id="IPR017972">
    <property type="entry name" value="Cyt_P450_CS"/>
</dbReference>
<evidence type="ECO:0000256" key="2">
    <source>
        <dbReference type="ARBA" id="ARBA00003690"/>
    </source>
</evidence>
<dbReference type="InterPro" id="IPR001128">
    <property type="entry name" value="Cyt_P450"/>
</dbReference>
<dbReference type="VEuPathDB" id="VectorBase:LLONM1_010935"/>
<dbReference type="GO" id="GO:0005789">
    <property type="term" value="C:endoplasmic reticulum membrane"/>
    <property type="evidence" value="ECO:0007669"/>
    <property type="project" value="UniProtKB-SubCell"/>
</dbReference>
<dbReference type="PRINTS" id="PR00463">
    <property type="entry name" value="EP450I"/>
</dbReference>
<dbReference type="PANTHER" id="PTHR24292">
    <property type="entry name" value="CYTOCHROME P450"/>
    <property type="match status" value="1"/>
</dbReference>
<comment type="cofactor">
    <cofactor evidence="1 14">
        <name>heme</name>
        <dbReference type="ChEBI" id="CHEBI:30413"/>
    </cofactor>
</comment>
<evidence type="ECO:0000256" key="15">
    <source>
        <dbReference type="RuleBase" id="RU000461"/>
    </source>
</evidence>
<keyword evidence="7 14" id="KW-0479">Metal-binding</keyword>
<reference evidence="16" key="1">
    <citation type="submission" date="2020-05" db="UniProtKB">
        <authorList>
            <consortium name="EnsemblMetazoa"/>
        </authorList>
    </citation>
    <scope>IDENTIFICATION</scope>
    <source>
        <strain evidence="16">Jacobina</strain>
    </source>
</reference>
<dbReference type="PANTHER" id="PTHR24292:SF54">
    <property type="entry name" value="CYP9F3-RELATED"/>
    <property type="match status" value="1"/>
</dbReference>
<evidence type="ECO:0000256" key="13">
    <source>
        <dbReference type="ARBA" id="ARBA00023136"/>
    </source>
</evidence>
<dbReference type="Proteomes" id="UP000092461">
    <property type="component" value="Unassembled WGS sequence"/>
</dbReference>
<dbReference type="AlphaFoldDB" id="A0A1B0CVT3"/>
<protein>
    <recommendedName>
        <fullName evidence="18">Cytochrome</fullName>
    </recommendedName>
</protein>
<evidence type="ECO:0008006" key="18">
    <source>
        <dbReference type="Google" id="ProtNLM"/>
    </source>
</evidence>
<dbReference type="PRINTS" id="PR00385">
    <property type="entry name" value="P450"/>
</dbReference>
<keyword evidence="17" id="KW-1185">Reference proteome</keyword>
<dbReference type="EMBL" id="AJWK01031162">
    <property type="status" value="NOT_ANNOTATED_CDS"/>
    <property type="molecule type" value="Genomic_DNA"/>
</dbReference>
<dbReference type="Pfam" id="PF00067">
    <property type="entry name" value="p450"/>
    <property type="match status" value="1"/>
</dbReference>
<evidence type="ECO:0000256" key="1">
    <source>
        <dbReference type="ARBA" id="ARBA00001971"/>
    </source>
</evidence>
<evidence type="ECO:0000256" key="5">
    <source>
        <dbReference type="ARBA" id="ARBA00010617"/>
    </source>
</evidence>
<dbReference type="InterPro" id="IPR050476">
    <property type="entry name" value="Insect_CytP450_Detox"/>
</dbReference>
<evidence type="ECO:0000256" key="11">
    <source>
        <dbReference type="ARBA" id="ARBA00023004"/>
    </source>
</evidence>
<evidence type="ECO:0000313" key="16">
    <source>
        <dbReference type="EnsemblMetazoa" id="LLOJ009118-PA"/>
    </source>
</evidence>
<evidence type="ECO:0000256" key="10">
    <source>
        <dbReference type="ARBA" id="ARBA00023002"/>
    </source>
</evidence>
<organism evidence="16 17">
    <name type="scientific">Lutzomyia longipalpis</name>
    <name type="common">Sand fly</name>
    <dbReference type="NCBI Taxonomy" id="7200"/>
    <lineage>
        <taxon>Eukaryota</taxon>
        <taxon>Metazoa</taxon>
        <taxon>Ecdysozoa</taxon>
        <taxon>Arthropoda</taxon>
        <taxon>Hexapoda</taxon>
        <taxon>Insecta</taxon>
        <taxon>Pterygota</taxon>
        <taxon>Neoptera</taxon>
        <taxon>Endopterygota</taxon>
        <taxon>Diptera</taxon>
        <taxon>Nematocera</taxon>
        <taxon>Psychodoidea</taxon>
        <taxon>Psychodidae</taxon>
        <taxon>Lutzomyia</taxon>
        <taxon>Lutzomyia</taxon>
    </lineage>
</organism>
<sequence>ALCALILWWEISSQRFWAEKGVPYIRGLPFIGIFGKSILLLKNFSVIFSELHHHKRQKDEPISGFYFLKTPCLIVRDIELIKRILVKDFHSFPNRLLEVNPKNDGIAANFLPISRGVAWREFRKVFTRSLTPAHINTFYPLGQEIVKNLEAKLLDGTQLTGSNVYNVLELALQFTCDMTFLFGFGIHTECLKGKDKVHIEMSRMPVGFNFWRYCSFFMYFLFPRLANFFRITLTPKLSKEYLQNVFDYLSKIREEKEFQRDDLTNTVLEMMKDNKEVFTTDAALVQFGTLQVGGTVGTSSIISFALYELSQNPNIQDKLRMSFNELTVEKETTEYRDIANLKYFDMIYKETLRLYSGVMFIDREFSGVNDSDGYSLEPHHTFKIPRGIPIFISIYGINRDPKYYKNPHNFDPEHFESSKENPGMNFFINFGQGPRQCPGQTLSEFQFKMSLFHILRKFRVKKCKKTPKRIVLD</sequence>
<evidence type="ECO:0000256" key="9">
    <source>
        <dbReference type="ARBA" id="ARBA00022848"/>
    </source>
</evidence>
<evidence type="ECO:0000256" key="6">
    <source>
        <dbReference type="ARBA" id="ARBA00022617"/>
    </source>
</evidence>
<name>A0A1B0CVT3_LUTLO</name>
<evidence type="ECO:0000256" key="8">
    <source>
        <dbReference type="ARBA" id="ARBA00022824"/>
    </source>
</evidence>
<keyword evidence="12 15" id="KW-0503">Monooxygenase</keyword>
<keyword evidence="11 14" id="KW-0408">Iron</keyword>
<evidence type="ECO:0000256" key="14">
    <source>
        <dbReference type="PIRSR" id="PIRSR602401-1"/>
    </source>
</evidence>
<dbReference type="InterPro" id="IPR036396">
    <property type="entry name" value="Cyt_P450_sf"/>
</dbReference>
<evidence type="ECO:0000256" key="4">
    <source>
        <dbReference type="ARBA" id="ARBA00004406"/>
    </source>
</evidence>
<dbReference type="EnsemblMetazoa" id="LLOJ009118-RA">
    <property type="protein sequence ID" value="LLOJ009118-PA"/>
    <property type="gene ID" value="LLOJ009118"/>
</dbReference>
<dbReference type="GO" id="GO:0016705">
    <property type="term" value="F:oxidoreductase activity, acting on paired donors, with incorporation or reduction of molecular oxygen"/>
    <property type="evidence" value="ECO:0007669"/>
    <property type="project" value="InterPro"/>
</dbReference>
<keyword evidence="6 14" id="KW-0349">Heme</keyword>
<dbReference type="InterPro" id="IPR002401">
    <property type="entry name" value="Cyt_P450_E_grp-I"/>
</dbReference>
<dbReference type="SUPFAM" id="SSF48264">
    <property type="entry name" value="Cytochrome P450"/>
    <property type="match status" value="1"/>
</dbReference>
<feature type="binding site" description="axial binding residue" evidence="14">
    <location>
        <position position="437"/>
    </location>
    <ligand>
        <name>heme</name>
        <dbReference type="ChEBI" id="CHEBI:30413"/>
    </ligand>
    <ligandPart>
        <name>Fe</name>
        <dbReference type="ChEBI" id="CHEBI:18248"/>
    </ligandPart>
</feature>
<comment type="function">
    <text evidence="2">May be involved in the metabolism of insect hormones and in the breakdown of synthetic insecticides.</text>
</comment>
<evidence type="ECO:0000256" key="7">
    <source>
        <dbReference type="ARBA" id="ARBA00022723"/>
    </source>
</evidence>
<dbReference type="PROSITE" id="PS00086">
    <property type="entry name" value="CYTOCHROME_P450"/>
    <property type="match status" value="1"/>
</dbReference>
<dbReference type="GO" id="GO:0004497">
    <property type="term" value="F:monooxygenase activity"/>
    <property type="evidence" value="ECO:0007669"/>
    <property type="project" value="UniProtKB-KW"/>
</dbReference>
<keyword evidence="10 15" id="KW-0560">Oxidoreductase</keyword>
<keyword evidence="9" id="KW-0492">Microsome</keyword>
<evidence type="ECO:0000256" key="12">
    <source>
        <dbReference type="ARBA" id="ARBA00023033"/>
    </source>
</evidence>
<dbReference type="Gene3D" id="1.10.630.10">
    <property type="entry name" value="Cytochrome P450"/>
    <property type="match status" value="1"/>
</dbReference>
<dbReference type="GO" id="GO:0005506">
    <property type="term" value="F:iron ion binding"/>
    <property type="evidence" value="ECO:0007669"/>
    <property type="project" value="InterPro"/>
</dbReference>
<evidence type="ECO:0000313" key="17">
    <source>
        <dbReference type="Proteomes" id="UP000092461"/>
    </source>
</evidence>